<organism evidence="2 3">
    <name type="scientific">Delftia lacustris</name>
    <dbReference type="NCBI Taxonomy" id="558537"/>
    <lineage>
        <taxon>Bacteria</taxon>
        <taxon>Pseudomonadati</taxon>
        <taxon>Pseudomonadota</taxon>
        <taxon>Betaproteobacteria</taxon>
        <taxon>Burkholderiales</taxon>
        <taxon>Comamonadaceae</taxon>
        <taxon>Delftia</taxon>
    </lineage>
</organism>
<dbReference type="RefSeq" id="WP_016453599.1">
    <property type="nucleotide sequence ID" value="NZ_AP025556.1"/>
</dbReference>
<keyword evidence="3" id="KW-1185">Reference proteome</keyword>
<reference evidence="2 3" key="1">
    <citation type="submission" date="2020-12" db="EMBL/GenBank/DDBJ databases">
        <title>FDA dAtabase for Regulatory Grade micrObial Sequences (FDA-ARGOS): Supporting development and validation of Infectious Disease Dx tests.</title>
        <authorList>
            <person name="Sproer C."/>
            <person name="Gronow S."/>
            <person name="Severitt S."/>
            <person name="Schroder I."/>
            <person name="Tallon L."/>
            <person name="Sadzewicz L."/>
            <person name="Zhao X."/>
            <person name="Boylan J."/>
            <person name="Ott S."/>
            <person name="Bowen H."/>
            <person name="Vavikolanu K."/>
            <person name="Mehta A."/>
            <person name="Aluvathingal J."/>
            <person name="Nadendla S."/>
            <person name="Lowell S."/>
            <person name="Myers T."/>
            <person name="Yan Y."/>
            <person name="Sichtig H."/>
        </authorList>
    </citation>
    <scope>NUCLEOTIDE SEQUENCE [LARGE SCALE GENOMIC DNA]</scope>
    <source>
        <strain evidence="2 3">FDAARGOS_890</strain>
    </source>
</reference>
<keyword evidence="1" id="KW-1277">Toxin-antitoxin system</keyword>
<dbReference type="EMBL" id="CP065748">
    <property type="protein sequence ID" value="QPS80044.1"/>
    <property type="molecule type" value="Genomic_DNA"/>
</dbReference>
<evidence type="ECO:0000313" key="2">
    <source>
        <dbReference type="EMBL" id="QPS80044.1"/>
    </source>
</evidence>
<dbReference type="Pfam" id="PF07362">
    <property type="entry name" value="CcdA"/>
    <property type="match status" value="1"/>
</dbReference>
<gene>
    <name evidence="2" type="ORF">I6G47_24010</name>
</gene>
<accession>A0A7T3DD85</accession>
<evidence type="ECO:0000256" key="1">
    <source>
        <dbReference type="ARBA" id="ARBA00022649"/>
    </source>
</evidence>
<dbReference type="AlphaFoldDB" id="A0A7T3DD85"/>
<proteinExistence type="predicted"/>
<evidence type="ECO:0000313" key="3">
    <source>
        <dbReference type="Proteomes" id="UP000595064"/>
    </source>
</evidence>
<dbReference type="KEGG" id="dla:I6G47_24010"/>
<dbReference type="InterPro" id="IPR009956">
    <property type="entry name" value="Post-segregation_anti-tox_CcdA"/>
</dbReference>
<sequence>MKSIAVSSAKRPIHLTINADLVTQAKAYTDNLSATMESLLAEYVARQEGAQRERQRLADACASDWNAVNISVGSFADELCCRAALQPWVRG</sequence>
<dbReference type="Proteomes" id="UP000595064">
    <property type="component" value="Chromosome"/>
</dbReference>
<protein>
    <submittedName>
        <fullName evidence="2">Type II toxin-antitoxin system CcdA family antitoxin</fullName>
    </submittedName>
</protein>
<name>A0A7T3DD85_9BURK</name>